<accession>A0ABX6VCU5</accession>
<dbReference type="EMBL" id="CP045503">
    <property type="protein sequence ID" value="QPG60527.1"/>
    <property type="molecule type" value="Genomic_DNA"/>
</dbReference>
<keyword evidence="2" id="KW-1185">Reference proteome</keyword>
<evidence type="ECO:0000313" key="1">
    <source>
        <dbReference type="EMBL" id="QPG60527.1"/>
    </source>
</evidence>
<dbReference type="RefSeq" id="WP_142874607.1">
    <property type="nucleotide sequence ID" value="NZ_CP045503.2"/>
</dbReference>
<name>A0ABX6VCU5_9GAMM</name>
<evidence type="ECO:0000313" key="2">
    <source>
        <dbReference type="Proteomes" id="UP000316416"/>
    </source>
</evidence>
<reference evidence="1" key="1">
    <citation type="submission" date="2021-07" db="EMBL/GenBank/DDBJ databases">
        <title>Shewanella sp. YLB-07 whole genome sequence.</title>
        <authorList>
            <person name="Yu L."/>
        </authorList>
    </citation>
    <scope>NUCLEOTIDE SEQUENCE</scope>
    <source>
        <strain evidence="1">YLB-08</strain>
    </source>
</reference>
<proteinExistence type="predicted"/>
<dbReference type="Proteomes" id="UP000316416">
    <property type="component" value="Chromosome"/>
</dbReference>
<dbReference type="Pfam" id="PF11363">
    <property type="entry name" value="DUF3164"/>
    <property type="match status" value="1"/>
</dbReference>
<protein>
    <submittedName>
        <fullName evidence="1">DUF3164 family protein</fullName>
    </submittedName>
</protein>
<dbReference type="InterPro" id="IPR021505">
    <property type="entry name" value="Phage_B3_Orf6"/>
</dbReference>
<sequence length="206" mass="23104">MNEAVAVPAGFKRDAKGNLVAMSNIKAIDLIRDELVGKLSGLAAKQQVQMRDFKASIIDELSAFVDLSAEEYQIKLGGKKGNITLMNFDSTLKVQIAVSEQLQFDERLQVAKQLVDECIHAWSDGANDRIRTLVEHAFQVDKEGQVSTARILGLRKLDMEDERWDRAMKAIADSIQVTDSKSYIRFYQRRNTDDAWQAVSLDIAAL</sequence>
<gene>
    <name evidence="1" type="ORF">FM038_017360</name>
</gene>
<organism evidence="1 2">
    <name type="scientific">Shewanella eurypsychrophilus</name>
    <dbReference type="NCBI Taxonomy" id="2593656"/>
    <lineage>
        <taxon>Bacteria</taxon>
        <taxon>Pseudomonadati</taxon>
        <taxon>Pseudomonadota</taxon>
        <taxon>Gammaproteobacteria</taxon>
        <taxon>Alteromonadales</taxon>
        <taxon>Shewanellaceae</taxon>
        <taxon>Shewanella</taxon>
    </lineage>
</organism>